<name>A0A4W5MA72_9TELE</name>
<dbReference type="Proteomes" id="UP000314982">
    <property type="component" value="Unassembled WGS sequence"/>
</dbReference>
<evidence type="ECO:0000313" key="6">
    <source>
        <dbReference type="Proteomes" id="UP000314982"/>
    </source>
</evidence>
<feature type="coiled-coil region" evidence="3">
    <location>
        <begin position="11"/>
        <end position="73"/>
    </location>
</feature>
<evidence type="ECO:0000256" key="1">
    <source>
        <dbReference type="ARBA" id="ARBA00022734"/>
    </source>
</evidence>
<evidence type="ECO:0000313" key="5">
    <source>
        <dbReference type="Ensembl" id="ENSHHUP00000035307.1"/>
    </source>
</evidence>
<dbReference type="STRING" id="62062.ENSHHUP00000035307"/>
<reference evidence="5" key="3">
    <citation type="submission" date="2025-09" db="UniProtKB">
        <authorList>
            <consortium name="Ensembl"/>
        </authorList>
    </citation>
    <scope>IDENTIFICATION</scope>
</reference>
<proteinExistence type="predicted"/>
<dbReference type="CDD" id="cd03590">
    <property type="entry name" value="CLECT_DC-SIGN_like"/>
    <property type="match status" value="1"/>
</dbReference>
<dbReference type="InterPro" id="IPR018378">
    <property type="entry name" value="C-type_lectin_CS"/>
</dbReference>
<accession>A0A4W5MA72</accession>
<dbReference type="InterPro" id="IPR033989">
    <property type="entry name" value="CD209-like_CTLD"/>
</dbReference>
<evidence type="ECO:0000259" key="4">
    <source>
        <dbReference type="PROSITE" id="PS50041"/>
    </source>
</evidence>
<dbReference type="GO" id="GO:0030246">
    <property type="term" value="F:carbohydrate binding"/>
    <property type="evidence" value="ECO:0007669"/>
    <property type="project" value="UniProtKB-KW"/>
</dbReference>
<reference evidence="5" key="2">
    <citation type="submission" date="2025-08" db="UniProtKB">
        <authorList>
            <consortium name="Ensembl"/>
        </authorList>
    </citation>
    <scope>IDENTIFICATION</scope>
</reference>
<dbReference type="InterPro" id="IPR016187">
    <property type="entry name" value="CTDL_fold"/>
</dbReference>
<dbReference type="PANTHER" id="PTHR22803">
    <property type="entry name" value="MANNOSE, PHOSPHOLIPASE, LECTIN RECEPTOR RELATED"/>
    <property type="match status" value="1"/>
</dbReference>
<dbReference type="PROSITE" id="PS00615">
    <property type="entry name" value="C_TYPE_LECTIN_1"/>
    <property type="match status" value="1"/>
</dbReference>
<protein>
    <recommendedName>
        <fullName evidence="4">C-type lectin domain-containing protein</fullName>
    </recommendedName>
</protein>
<dbReference type="InterPro" id="IPR050111">
    <property type="entry name" value="C-type_lectin/snaclec_domain"/>
</dbReference>
<dbReference type="SUPFAM" id="SSF56436">
    <property type="entry name" value="C-type lectin-like"/>
    <property type="match status" value="1"/>
</dbReference>
<dbReference type="Gene3D" id="3.10.100.10">
    <property type="entry name" value="Mannose-Binding Protein A, subunit A"/>
    <property type="match status" value="1"/>
</dbReference>
<keyword evidence="6" id="KW-1185">Reference proteome</keyword>
<organism evidence="5 6">
    <name type="scientific">Hucho hucho</name>
    <name type="common">huchen</name>
    <dbReference type="NCBI Taxonomy" id="62062"/>
    <lineage>
        <taxon>Eukaryota</taxon>
        <taxon>Metazoa</taxon>
        <taxon>Chordata</taxon>
        <taxon>Craniata</taxon>
        <taxon>Vertebrata</taxon>
        <taxon>Euteleostomi</taxon>
        <taxon>Actinopterygii</taxon>
        <taxon>Neopterygii</taxon>
        <taxon>Teleostei</taxon>
        <taxon>Protacanthopterygii</taxon>
        <taxon>Salmoniformes</taxon>
        <taxon>Salmonidae</taxon>
        <taxon>Salmoninae</taxon>
        <taxon>Hucho</taxon>
    </lineage>
</organism>
<evidence type="ECO:0000256" key="2">
    <source>
        <dbReference type="ARBA" id="ARBA00023157"/>
    </source>
</evidence>
<keyword evidence="1" id="KW-0430">Lectin</keyword>
<reference evidence="6" key="1">
    <citation type="submission" date="2018-06" db="EMBL/GenBank/DDBJ databases">
        <title>Genome assembly of Danube salmon.</title>
        <authorList>
            <person name="Macqueen D.J."/>
            <person name="Gundappa M.K."/>
        </authorList>
    </citation>
    <scope>NUCLEOTIDE SEQUENCE [LARGE SCALE GENOMIC DNA]</scope>
</reference>
<sequence>TVIHNVYDRTYNNLTEARDQLQTSYNNLTAERDQLQTSYNNLTAERDQLQTSYNNLTAERDQLQTSYNNLTAERDQSGCPGGWRKFAWSCYFLSSESKTWEESRQDCLNRGGDLVIIQSREEQVRCSVMAWIGLTDKDSEGNWIWVNNTQLTTEGYWHPGEPNGGRGENCGMLWINYDAWNDASCAAVKPWICEKYVQ</sequence>
<dbReference type="Ensembl" id="ENSHHUT00000036726.1">
    <property type="protein sequence ID" value="ENSHHUP00000035307.1"/>
    <property type="gene ID" value="ENSHHUG00000022211.1"/>
</dbReference>
<feature type="domain" description="C-type lectin" evidence="4">
    <location>
        <begin position="86"/>
        <end position="194"/>
    </location>
</feature>
<dbReference type="InterPro" id="IPR016186">
    <property type="entry name" value="C-type_lectin-like/link_sf"/>
</dbReference>
<keyword evidence="3" id="KW-0175">Coiled coil</keyword>
<dbReference type="AlphaFoldDB" id="A0A4W5MA72"/>
<dbReference type="GeneTree" id="ENSGT01020000230338"/>
<dbReference type="InterPro" id="IPR001304">
    <property type="entry name" value="C-type_lectin-like"/>
</dbReference>
<dbReference type="Gene3D" id="1.20.5.400">
    <property type="match status" value="2"/>
</dbReference>
<dbReference type="SMART" id="SM00034">
    <property type="entry name" value="CLECT"/>
    <property type="match status" value="1"/>
</dbReference>
<evidence type="ECO:0000256" key="3">
    <source>
        <dbReference type="SAM" id="Coils"/>
    </source>
</evidence>
<dbReference type="Pfam" id="PF00059">
    <property type="entry name" value="Lectin_C"/>
    <property type="match status" value="1"/>
</dbReference>
<dbReference type="SUPFAM" id="SSF90257">
    <property type="entry name" value="Myosin rod fragments"/>
    <property type="match status" value="1"/>
</dbReference>
<keyword evidence="2" id="KW-1015">Disulfide bond</keyword>
<dbReference type="PROSITE" id="PS50041">
    <property type="entry name" value="C_TYPE_LECTIN_2"/>
    <property type="match status" value="1"/>
</dbReference>